<dbReference type="EMBL" id="JBBNAG010000003">
    <property type="protein sequence ID" value="KAK9148410.1"/>
    <property type="molecule type" value="Genomic_DNA"/>
</dbReference>
<reference evidence="2 3" key="1">
    <citation type="submission" date="2024-01" db="EMBL/GenBank/DDBJ databases">
        <title>Genome assemblies of Stephania.</title>
        <authorList>
            <person name="Yang L."/>
        </authorList>
    </citation>
    <scope>NUCLEOTIDE SEQUENCE [LARGE SCALE GENOMIC DNA]</scope>
    <source>
        <strain evidence="2">JXDWG</strain>
        <tissue evidence="2">Leaf</tissue>
    </source>
</reference>
<feature type="region of interest" description="Disordered" evidence="1">
    <location>
        <begin position="44"/>
        <end position="68"/>
    </location>
</feature>
<organism evidence="2 3">
    <name type="scientific">Stephania cephalantha</name>
    <dbReference type="NCBI Taxonomy" id="152367"/>
    <lineage>
        <taxon>Eukaryota</taxon>
        <taxon>Viridiplantae</taxon>
        <taxon>Streptophyta</taxon>
        <taxon>Embryophyta</taxon>
        <taxon>Tracheophyta</taxon>
        <taxon>Spermatophyta</taxon>
        <taxon>Magnoliopsida</taxon>
        <taxon>Ranunculales</taxon>
        <taxon>Menispermaceae</taxon>
        <taxon>Menispermoideae</taxon>
        <taxon>Cissampelideae</taxon>
        <taxon>Stephania</taxon>
    </lineage>
</organism>
<name>A0AAP0KC18_9MAGN</name>
<gene>
    <name evidence="2" type="ORF">Scep_007167</name>
</gene>
<proteinExistence type="predicted"/>
<protein>
    <submittedName>
        <fullName evidence="2">Uncharacterized protein</fullName>
    </submittedName>
</protein>
<evidence type="ECO:0000313" key="3">
    <source>
        <dbReference type="Proteomes" id="UP001419268"/>
    </source>
</evidence>
<evidence type="ECO:0000313" key="2">
    <source>
        <dbReference type="EMBL" id="KAK9148410.1"/>
    </source>
</evidence>
<dbReference type="Proteomes" id="UP001419268">
    <property type="component" value="Unassembled WGS sequence"/>
</dbReference>
<sequence length="68" mass="7748">MKEPTVPARAAWWQRSSSSGALAGWSDGRRERWLVDSWTLASMDDHQDADDSMPVKSSSSIKRRPTKW</sequence>
<accession>A0AAP0KC18</accession>
<comment type="caution">
    <text evidence="2">The sequence shown here is derived from an EMBL/GenBank/DDBJ whole genome shotgun (WGS) entry which is preliminary data.</text>
</comment>
<dbReference type="AlphaFoldDB" id="A0AAP0KC18"/>
<evidence type="ECO:0000256" key="1">
    <source>
        <dbReference type="SAM" id="MobiDB-lite"/>
    </source>
</evidence>
<keyword evidence="3" id="KW-1185">Reference proteome</keyword>